<keyword evidence="9" id="KW-1185">Reference proteome</keyword>
<dbReference type="Proteomes" id="UP000789570">
    <property type="component" value="Unassembled WGS sequence"/>
</dbReference>
<feature type="compositionally biased region" description="Basic and acidic residues" evidence="5">
    <location>
        <begin position="417"/>
        <end position="426"/>
    </location>
</feature>
<feature type="transmembrane region" description="Helical" evidence="6">
    <location>
        <begin position="12"/>
        <end position="33"/>
    </location>
</feature>
<dbReference type="PANTHER" id="PTHR16189:SF3">
    <property type="entry name" value="AMINO ACID TRANSPORTER TRANSMEMBRANE DOMAIN-CONTAINING PROTEIN"/>
    <property type="match status" value="1"/>
</dbReference>
<feature type="transmembrane region" description="Helical" evidence="6">
    <location>
        <begin position="254"/>
        <end position="277"/>
    </location>
</feature>
<feature type="transmembrane region" description="Helical" evidence="6">
    <location>
        <begin position="45"/>
        <end position="66"/>
    </location>
</feature>
<dbReference type="Pfam" id="PF01490">
    <property type="entry name" value="Aa_trans"/>
    <property type="match status" value="1"/>
</dbReference>
<feature type="transmembrane region" description="Helical" evidence="6">
    <location>
        <begin position="334"/>
        <end position="352"/>
    </location>
</feature>
<feature type="region of interest" description="Disordered" evidence="5">
    <location>
        <begin position="399"/>
        <end position="426"/>
    </location>
</feature>
<gene>
    <name evidence="8" type="ORF">FCALED_LOCUS12914</name>
</gene>
<keyword evidence="2 6" id="KW-0812">Transmembrane</keyword>
<dbReference type="PANTHER" id="PTHR16189">
    <property type="entry name" value="TRANSMEMBRANE PROTEIN 104-RELATED"/>
    <property type="match status" value="1"/>
</dbReference>
<evidence type="ECO:0000259" key="7">
    <source>
        <dbReference type="Pfam" id="PF01490"/>
    </source>
</evidence>
<name>A0A9N9ESX9_9GLOM</name>
<dbReference type="InterPro" id="IPR013057">
    <property type="entry name" value="AA_transpt_TM"/>
</dbReference>
<dbReference type="GO" id="GO:0016020">
    <property type="term" value="C:membrane"/>
    <property type="evidence" value="ECO:0007669"/>
    <property type="project" value="UniProtKB-SubCell"/>
</dbReference>
<keyword evidence="3 6" id="KW-1133">Transmembrane helix</keyword>
<comment type="caution">
    <text evidence="8">The sequence shown here is derived from an EMBL/GenBank/DDBJ whole genome shotgun (WGS) entry which is preliminary data.</text>
</comment>
<organism evidence="8 9">
    <name type="scientific">Funneliformis caledonium</name>
    <dbReference type="NCBI Taxonomy" id="1117310"/>
    <lineage>
        <taxon>Eukaryota</taxon>
        <taxon>Fungi</taxon>
        <taxon>Fungi incertae sedis</taxon>
        <taxon>Mucoromycota</taxon>
        <taxon>Glomeromycotina</taxon>
        <taxon>Glomeromycetes</taxon>
        <taxon>Glomerales</taxon>
        <taxon>Glomeraceae</taxon>
        <taxon>Funneliformis</taxon>
    </lineage>
</organism>
<proteinExistence type="predicted"/>
<evidence type="ECO:0000256" key="4">
    <source>
        <dbReference type="ARBA" id="ARBA00023136"/>
    </source>
</evidence>
<evidence type="ECO:0000313" key="9">
    <source>
        <dbReference type="Proteomes" id="UP000789570"/>
    </source>
</evidence>
<reference evidence="8" key="1">
    <citation type="submission" date="2021-06" db="EMBL/GenBank/DDBJ databases">
        <authorList>
            <person name="Kallberg Y."/>
            <person name="Tangrot J."/>
            <person name="Rosling A."/>
        </authorList>
    </citation>
    <scope>NUCLEOTIDE SEQUENCE</scope>
    <source>
        <strain evidence="8">UK204</strain>
    </source>
</reference>
<evidence type="ECO:0000256" key="6">
    <source>
        <dbReference type="SAM" id="Phobius"/>
    </source>
</evidence>
<feature type="transmembrane region" description="Helical" evidence="6">
    <location>
        <begin position="157"/>
        <end position="176"/>
    </location>
</feature>
<dbReference type="AlphaFoldDB" id="A0A9N9ESX9"/>
<dbReference type="OrthoDB" id="294541at2759"/>
<feature type="transmembrane region" description="Helical" evidence="6">
    <location>
        <begin position="534"/>
        <end position="556"/>
    </location>
</feature>
<evidence type="ECO:0000256" key="5">
    <source>
        <dbReference type="SAM" id="MobiDB-lite"/>
    </source>
</evidence>
<keyword evidence="4 6" id="KW-0472">Membrane</keyword>
<evidence type="ECO:0000256" key="3">
    <source>
        <dbReference type="ARBA" id="ARBA00022989"/>
    </source>
</evidence>
<comment type="subcellular location">
    <subcellularLocation>
        <location evidence="1">Membrane</location>
    </subcellularLocation>
</comment>
<evidence type="ECO:0000256" key="1">
    <source>
        <dbReference type="ARBA" id="ARBA00004370"/>
    </source>
</evidence>
<feature type="transmembrane region" description="Helical" evidence="6">
    <location>
        <begin position="221"/>
        <end position="242"/>
    </location>
</feature>
<evidence type="ECO:0000256" key="2">
    <source>
        <dbReference type="ARBA" id="ARBA00022692"/>
    </source>
</evidence>
<feature type="domain" description="Amino acid transporter transmembrane" evidence="7">
    <location>
        <begin position="12"/>
        <end position="309"/>
    </location>
</feature>
<accession>A0A9N9ESX9</accession>
<protein>
    <submittedName>
        <fullName evidence="8">5173_t:CDS:1</fullName>
    </submittedName>
</protein>
<feature type="transmembrane region" description="Helical" evidence="6">
    <location>
        <begin position="188"/>
        <end position="209"/>
    </location>
</feature>
<feature type="transmembrane region" description="Helical" evidence="6">
    <location>
        <begin position="90"/>
        <end position="114"/>
    </location>
</feature>
<evidence type="ECO:0000313" key="8">
    <source>
        <dbReference type="EMBL" id="CAG8690101.1"/>
    </source>
</evidence>
<sequence>MICGSNGVTSLGGIAILVSAMLGPGLVTTPILFETAGWITPMIMFGLAILLASSSSLLLIEALSSIPGNERFQKKIEYISLFNILIDNRMIRIAIGLILLISIESMIIATIALTSQSFDIMLIRLTGKTCGIGIYPDRGWICVYNLGDFSSPFGNRLMAFTGGFMITFILVIPMAFCDLSENVKVQIISFVTMLFVVVTWSIACIANGIKPDRIPLIGSDQSLLVGSVLFNYAFITNVPSIVNDMNRDVSIRKVIWLSVGIITLAYISIGVLGAMAFHHELSSNIISEISHSKIRNIFTDIATFLFPFGGLLASIPVDTIVVRYNLVRSGICDYPMAAFISLIIPWCLVLPFQTGYCHRKARVLQTLELAREAAANGKHYSYQKNNNKHDQSALSYDYTREPITLPPPPPSHSSSSTREEKELPSYQTHLEKHLQKLEEQKYENPQFEKLKRPKMYRHMSADAMAIDELPDILNDKINNNKVTPIEINENEKSIIPSYPSTPRSASTDDEEFYHLFNYSGGKPFKAFPGTTKSFGVFVSYLAIGVSFMLIGGIIVYDFMGLANGRNYFDLDINT</sequence>
<dbReference type="EMBL" id="CAJVPQ010006846">
    <property type="protein sequence ID" value="CAG8690101.1"/>
    <property type="molecule type" value="Genomic_DNA"/>
</dbReference>